<organism evidence="1 2">
    <name type="scientific">Dichanthelium oligosanthes</name>
    <dbReference type="NCBI Taxonomy" id="888268"/>
    <lineage>
        <taxon>Eukaryota</taxon>
        <taxon>Viridiplantae</taxon>
        <taxon>Streptophyta</taxon>
        <taxon>Embryophyta</taxon>
        <taxon>Tracheophyta</taxon>
        <taxon>Spermatophyta</taxon>
        <taxon>Magnoliopsida</taxon>
        <taxon>Liliopsida</taxon>
        <taxon>Poales</taxon>
        <taxon>Poaceae</taxon>
        <taxon>PACMAD clade</taxon>
        <taxon>Panicoideae</taxon>
        <taxon>Panicodae</taxon>
        <taxon>Paniceae</taxon>
        <taxon>Dichantheliinae</taxon>
        <taxon>Dichanthelium</taxon>
    </lineage>
</organism>
<dbReference type="AlphaFoldDB" id="A0A1E5W3D0"/>
<keyword evidence="2" id="KW-1185">Reference proteome</keyword>
<reference evidence="1 2" key="1">
    <citation type="submission" date="2016-09" db="EMBL/GenBank/DDBJ databases">
        <title>The draft genome of Dichanthelium oligosanthes: A C3 panicoid grass species.</title>
        <authorList>
            <person name="Studer A.J."/>
            <person name="Schnable J.C."/>
            <person name="Brutnell T.P."/>
        </authorList>
    </citation>
    <scope>NUCLEOTIDE SEQUENCE [LARGE SCALE GENOMIC DNA]</scope>
    <source>
        <strain evidence="2">cv. Kellogg 1175</strain>
        <tissue evidence="1">Leaf</tissue>
    </source>
</reference>
<evidence type="ECO:0000313" key="1">
    <source>
        <dbReference type="EMBL" id="OEL31899.1"/>
    </source>
</evidence>
<gene>
    <name evidence="1" type="ORF">BAE44_0007081</name>
</gene>
<evidence type="ECO:0008006" key="3">
    <source>
        <dbReference type="Google" id="ProtNLM"/>
    </source>
</evidence>
<name>A0A1E5W3D0_9POAL</name>
<protein>
    <recommendedName>
        <fullName evidence="3">Reverse transcriptase zinc-binding domain-containing protein</fullName>
    </recommendedName>
</protein>
<dbReference type="Proteomes" id="UP000095767">
    <property type="component" value="Unassembled WGS sequence"/>
</dbReference>
<dbReference type="OrthoDB" id="695058at2759"/>
<evidence type="ECO:0000313" key="2">
    <source>
        <dbReference type="Proteomes" id="UP000095767"/>
    </source>
</evidence>
<dbReference type="EMBL" id="LWDX02022562">
    <property type="protein sequence ID" value="OEL31899.1"/>
    <property type="molecule type" value="Genomic_DNA"/>
</dbReference>
<proteinExistence type="predicted"/>
<comment type="caution">
    <text evidence="1">The sequence shown here is derived from an EMBL/GenBank/DDBJ whole genome shotgun (WGS) entry which is preliminary data.</text>
</comment>
<accession>A0A1E5W3D0</accession>
<feature type="non-terminal residue" evidence="1">
    <location>
        <position position="1"/>
    </location>
</feature>
<sequence>LVQQVVLHETPDEISWPWTMSGAYTSKSAYLPRFTRSYRSFDGNSIWSAHAERKHKFFGWLLVRSKIRSF</sequence>